<organism evidence="1 2">
    <name type="scientific">Aristaeella lactis</name>
    <dbReference type="NCBI Taxonomy" id="3046383"/>
    <lineage>
        <taxon>Bacteria</taxon>
        <taxon>Bacillati</taxon>
        <taxon>Bacillota</taxon>
        <taxon>Clostridia</taxon>
        <taxon>Eubacteriales</taxon>
        <taxon>Aristaeellaceae</taxon>
        <taxon>Aristaeella</taxon>
    </lineage>
</organism>
<gene>
    <name evidence="1" type="ORF">SAMN06297397_2245</name>
</gene>
<accession>A0AC61PN00</accession>
<evidence type="ECO:0000313" key="2">
    <source>
        <dbReference type="Proteomes" id="UP000192328"/>
    </source>
</evidence>
<sequence>MNRQEDVSYEFEDEYIDDLIRLVYKQERLRETQEIIEKSEKPLTPEQEEIAARLRERIPAELKEADRQKNKEKRKSKILRILPKIMEIAACLILVAAIGTTIAIAKDESFRSAVMQLLIQIDQEEGVANISFEENVGEAFDVPADWLGLYYPSKIPDDFAVSDMYVHTNMPSVEYKSADGRIIRFDENSLSTVSTQGIEEAEVSHITIHGRQALMVADDTPGDTFYRITWSNDEKWFALTTLKMTREETVELAESVRKILPKDEKGK</sequence>
<comment type="caution">
    <text evidence="1">The sequence shown here is derived from an EMBL/GenBank/DDBJ whole genome shotgun (WGS) entry which is preliminary data.</text>
</comment>
<reference evidence="1" key="1">
    <citation type="submission" date="2017-04" db="EMBL/GenBank/DDBJ databases">
        <authorList>
            <person name="Varghese N."/>
            <person name="Submissions S."/>
        </authorList>
    </citation>
    <scope>NUCLEOTIDE SEQUENCE</scope>
    <source>
        <strain evidence="1">WTE2008</strain>
    </source>
</reference>
<protein>
    <submittedName>
        <fullName evidence="1">Uncharacterized protein</fullName>
    </submittedName>
</protein>
<keyword evidence="2" id="KW-1185">Reference proteome</keyword>
<name>A0AC61PN00_9FIRM</name>
<dbReference type="Proteomes" id="UP000192328">
    <property type="component" value="Unassembled WGS sequence"/>
</dbReference>
<dbReference type="EMBL" id="FWXZ01000004">
    <property type="protein sequence ID" value="SMC73250.1"/>
    <property type="molecule type" value="Genomic_DNA"/>
</dbReference>
<proteinExistence type="predicted"/>
<evidence type="ECO:0000313" key="1">
    <source>
        <dbReference type="EMBL" id="SMC73250.1"/>
    </source>
</evidence>